<proteinExistence type="inferred from homology"/>
<dbReference type="Pfam" id="PF07980">
    <property type="entry name" value="SusD_RagB"/>
    <property type="match status" value="1"/>
</dbReference>
<reference evidence="8 9" key="1">
    <citation type="submission" date="2014-09" db="EMBL/GenBank/DDBJ databases">
        <title>Draft Genome Sequence of Draconibacterium sp. JN14CK-3.</title>
        <authorList>
            <person name="Dong C."/>
            <person name="Lai Q."/>
            <person name="Shao Z."/>
        </authorList>
    </citation>
    <scope>NUCLEOTIDE SEQUENCE [LARGE SCALE GENOMIC DNA]</scope>
    <source>
        <strain evidence="8 9">JN14CK-3</strain>
    </source>
</reference>
<evidence type="ECO:0000256" key="1">
    <source>
        <dbReference type="ARBA" id="ARBA00004442"/>
    </source>
</evidence>
<dbReference type="RefSeq" id="WP_045027436.1">
    <property type="nucleotide sequence ID" value="NZ_JRHC01000001.1"/>
</dbReference>
<feature type="domain" description="RagB/SusD" evidence="6">
    <location>
        <begin position="336"/>
        <end position="488"/>
    </location>
</feature>
<dbReference type="InterPro" id="IPR012944">
    <property type="entry name" value="SusD_RagB_dom"/>
</dbReference>
<dbReference type="Proteomes" id="UP000032544">
    <property type="component" value="Unassembled WGS sequence"/>
</dbReference>
<dbReference type="EMBL" id="JRHC01000001">
    <property type="protein sequence ID" value="KJF45333.1"/>
    <property type="molecule type" value="Genomic_DNA"/>
</dbReference>
<organism evidence="8 9">
    <name type="scientific">Draconibacterium sediminis</name>
    <dbReference type="NCBI Taxonomy" id="1544798"/>
    <lineage>
        <taxon>Bacteria</taxon>
        <taxon>Pseudomonadati</taxon>
        <taxon>Bacteroidota</taxon>
        <taxon>Bacteroidia</taxon>
        <taxon>Marinilabiliales</taxon>
        <taxon>Prolixibacteraceae</taxon>
        <taxon>Draconibacterium</taxon>
    </lineage>
</organism>
<dbReference type="Pfam" id="PF14322">
    <property type="entry name" value="SusD-like_3"/>
    <property type="match status" value="1"/>
</dbReference>
<protein>
    <recommendedName>
        <fullName evidence="10">RagB/SusD family nutrient uptake outer membrane protein</fullName>
    </recommendedName>
</protein>
<dbReference type="InterPro" id="IPR033985">
    <property type="entry name" value="SusD-like_N"/>
</dbReference>
<name>A0A0D8JHL7_9BACT</name>
<comment type="similarity">
    <text evidence="2">Belongs to the SusD family.</text>
</comment>
<comment type="subcellular location">
    <subcellularLocation>
        <location evidence="1">Cell outer membrane</location>
    </subcellularLocation>
</comment>
<keyword evidence="9" id="KW-1185">Reference proteome</keyword>
<dbReference type="OrthoDB" id="636214at2"/>
<dbReference type="PATRIC" id="fig|1544798.3.peg.1629"/>
<sequence>MKRINIILIILGLAFAFIACEDYLKENPPGELAPESFLATQEGVEAVLNSAYVQYKFNYSQHNLLTQSFEYPGDIMYETGGGMNINFVRMANFQWTSSSSDANAVWNTKYESIRDANIVIDNIDNIEDENIRAALLAEARYIRAVGYVYLYDHFGPVPLRNSALDAPDLPRATEEEFQSFVISELEASATGLPNPGTEVYGKGTKGAALAFLTRFYMTIKDWQKGAETAKRVMDLGYYELFPSYHDLFKVENEHDKNPNNKEMIAVSVCTHTHPYGNKIPTVALPPGFWYTDEIPEFKAEGIANWAANFRFYDWFIETFDKEKDDRFSLIFGSYVNNKGVVVDLTTQAHNYRTLKYFDNMAEGATHGADFPMFRYADVLMLRAEALNEMNGPNAESISLINQVRSRSGVDSIDAADFTKESLRDFILEERGREFYYEALRRSDLIRHGKLIERAKERGIANAADYHNRYPIPQAEMDANPNMEQNPGY</sequence>
<evidence type="ECO:0000313" key="9">
    <source>
        <dbReference type="Proteomes" id="UP000032544"/>
    </source>
</evidence>
<dbReference type="SUPFAM" id="SSF48452">
    <property type="entry name" value="TPR-like"/>
    <property type="match status" value="1"/>
</dbReference>
<evidence type="ECO:0000259" key="7">
    <source>
        <dbReference type="Pfam" id="PF14322"/>
    </source>
</evidence>
<dbReference type="CDD" id="cd08977">
    <property type="entry name" value="SusD"/>
    <property type="match status" value="1"/>
</dbReference>
<evidence type="ECO:0000256" key="3">
    <source>
        <dbReference type="ARBA" id="ARBA00022729"/>
    </source>
</evidence>
<dbReference type="Gene3D" id="1.25.40.390">
    <property type="match status" value="1"/>
</dbReference>
<dbReference type="STRING" id="1544798.LH29_08125"/>
<evidence type="ECO:0000256" key="5">
    <source>
        <dbReference type="ARBA" id="ARBA00023237"/>
    </source>
</evidence>
<keyword evidence="3" id="KW-0732">Signal</keyword>
<evidence type="ECO:0000256" key="2">
    <source>
        <dbReference type="ARBA" id="ARBA00006275"/>
    </source>
</evidence>
<feature type="domain" description="SusD-like N-terminal" evidence="7">
    <location>
        <begin position="22"/>
        <end position="217"/>
    </location>
</feature>
<accession>A0A0D8JHL7</accession>
<comment type="caution">
    <text evidence="8">The sequence shown here is derived from an EMBL/GenBank/DDBJ whole genome shotgun (WGS) entry which is preliminary data.</text>
</comment>
<evidence type="ECO:0000256" key="4">
    <source>
        <dbReference type="ARBA" id="ARBA00023136"/>
    </source>
</evidence>
<dbReference type="InterPro" id="IPR011990">
    <property type="entry name" value="TPR-like_helical_dom_sf"/>
</dbReference>
<keyword evidence="4" id="KW-0472">Membrane</keyword>
<dbReference type="GO" id="GO:0009279">
    <property type="term" value="C:cell outer membrane"/>
    <property type="evidence" value="ECO:0007669"/>
    <property type="project" value="UniProtKB-SubCell"/>
</dbReference>
<gene>
    <name evidence="8" type="ORF">LH29_08125</name>
</gene>
<keyword evidence="5" id="KW-0998">Cell outer membrane</keyword>
<dbReference type="PROSITE" id="PS51257">
    <property type="entry name" value="PROKAR_LIPOPROTEIN"/>
    <property type="match status" value="1"/>
</dbReference>
<dbReference type="AlphaFoldDB" id="A0A0D8JHL7"/>
<evidence type="ECO:0000259" key="6">
    <source>
        <dbReference type="Pfam" id="PF07980"/>
    </source>
</evidence>
<evidence type="ECO:0000313" key="8">
    <source>
        <dbReference type="EMBL" id="KJF45333.1"/>
    </source>
</evidence>
<evidence type="ECO:0008006" key="10">
    <source>
        <dbReference type="Google" id="ProtNLM"/>
    </source>
</evidence>